<proteinExistence type="predicted"/>
<evidence type="ECO:0000259" key="1">
    <source>
        <dbReference type="Pfam" id="PF01636"/>
    </source>
</evidence>
<organism evidence="2 3">
    <name type="scientific">Thalassoglobus polymorphus</name>
    <dbReference type="NCBI Taxonomy" id="2527994"/>
    <lineage>
        <taxon>Bacteria</taxon>
        <taxon>Pseudomonadati</taxon>
        <taxon>Planctomycetota</taxon>
        <taxon>Planctomycetia</taxon>
        <taxon>Planctomycetales</taxon>
        <taxon>Planctomycetaceae</taxon>
        <taxon>Thalassoglobus</taxon>
    </lineage>
</organism>
<dbReference type="Gene3D" id="1.10.510.10">
    <property type="entry name" value="Transferase(Phosphotransferase) domain 1"/>
    <property type="match status" value="1"/>
</dbReference>
<dbReference type="Pfam" id="PF01636">
    <property type="entry name" value="APH"/>
    <property type="match status" value="1"/>
</dbReference>
<dbReference type="KEGG" id="tpol:Mal48_06000"/>
<dbReference type="RefSeq" id="WP_145195876.1">
    <property type="nucleotide sequence ID" value="NZ_CP036267.1"/>
</dbReference>
<keyword evidence="3" id="KW-1185">Reference proteome</keyword>
<dbReference type="OrthoDB" id="9769860at2"/>
<sequence length="268" mass="31649">MSFSIRWLKRRYQHALISPKRRELEQRLSNDWEKPIRLVPASTSESYDEIFYAIHNDARVAVVRVNSPHRGPKDPVKPEDPIYPLDSAGRLEREWTAYSKLSAVDLSPQPLWRSDDAIACSWFDWERVSRYLVQHRSRFWDVFEKLLPAIRLMHEQGVTHLDMNLGNFLISRDGKKIVIIDFEFDPNDWLTYEQQLGFDYLRVILDCTKRRRGGQYLLSDLDRMVATIEKNVEPAAREADLSFAPRQLHRLKKYPELQARLSKLFHGI</sequence>
<dbReference type="InterPro" id="IPR011009">
    <property type="entry name" value="Kinase-like_dom_sf"/>
</dbReference>
<reference evidence="2 3" key="1">
    <citation type="submission" date="2019-02" db="EMBL/GenBank/DDBJ databases">
        <title>Deep-cultivation of Planctomycetes and their phenomic and genomic characterization uncovers novel biology.</title>
        <authorList>
            <person name="Wiegand S."/>
            <person name="Jogler M."/>
            <person name="Boedeker C."/>
            <person name="Pinto D."/>
            <person name="Vollmers J."/>
            <person name="Rivas-Marin E."/>
            <person name="Kohn T."/>
            <person name="Peeters S.H."/>
            <person name="Heuer A."/>
            <person name="Rast P."/>
            <person name="Oberbeckmann S."/>
            <person name="Bunk B."/>
            <person name="Jeske O."/>
            <person name="Meyerdierks A."/>
            <person name="Storesund J.E."/>
            <person name="Kallscheuer N."/>
            <person name="Luecker S."/>
            <person name="Lage O.M."/>
            <person name="Pohl T."/>
            <person name="Merkel B.J."/>
            <person name="Hornburger P."/>
            <person name="Mueller R.-W."/>
            <person name="Bruemmer F."/>
            <person name="Labrenz M."/>
            <person name="Spormann A.M."/>
            <person name="Op den Camp H."/>
            <person name="Overmann J."/>
            <person name="Amann R."/>
            <person name="Jetten M.S.M."/>
            <person name="Mascher T."/>
            <person name="Medema M.H."/>
            <person name="Devos D.P."/>
            <person name="Kaster A.-K."/>
            <person name="Ovreas L."/>
            <person name="Rohde M."/>
            <person name="Galperin M.Y."/>
            <person name="Jogler C."/>
        </authorList>
    </citation>
    <scope>NUCLEOTIDE SEQUENCE [LARGE SCALE GENOMIC DNA]</scope>
    <source>
        <strain evidence="2 3">Mal48</strain>
    </source>
</reference>
<dbReference type="InterPro" id="IPR002575">
    <property type="entry name" value="Aminoglycoside_PTrfase"/>
</dbReference>
<feature type="domain" description="Aminoglycoside phosphotransferase" evidence="1">
    <location>
        <begin position="116"/>
        <end position="184"/>
    </location>
</feature>
<evidence type="ECO:0000313" key="2">
    <source>
        <dbReference type="EMBL" id="QDT31367.1"/>
    </source>
</evidence>
<dbReference type="Proteomes" id="UP000315724">
    <property type="component" value="Chromosome"/>
</dbReference>
<dbReference type="AlphaFoldDB" id="A0A517QIH0"/>
<evidence type="ECO:0000313" key="3">
    <source>
        <dbReference type="Proteomes" id="UP000315724"/>
    </source>
</evidence>
<dbReference type="EMBL" id="CP036267">
    <property type="protein sequence ID" value="QDT31367.1"/>
    <property type="molecule type" value="Genomic_DNA"/>
</dbReference>
<name>A0A517QIH0_9PLAN</name>
<dbReference type="SUPFAM" id="SSF56112">
    <property type="entry name" value="Protein kinase-like (PK-like)"/>
    <property type="match status" value="1"/>
</dbReference>
<accession>A0A517QIH0</accession>
<protein>
    <recommendedName>
        <fullName evidence="1">Aminoglycoside phosphotransferase domain-containing protein</fullName>
    </recommendedName>
</protein>
<gene>
    <name evidence="2" type="ORF">Mal48_06000</name>
</gene>